<dbReference type="RefSeq" id="WP_191270594.1">
    <property type="nucleotide sequence ID" value="NZ_BNDS01000003.1"/>
</dbReference>
<evidence type="ECO:0000256" key="3">
    <source>
        <dbReference type="ARBA" id="ARBA00022475"/>
    </source>
</evidence>
<keyword evidence="6" id="KW-0472">Membrane</keyword>
<keyword evidence="2" id="KW-0813">Transport</keyword>
<evidence type="ECO:0000256" key="4">
    <source>
        <dbReference type="ARBA" id="ARBA00022741"/>
    </source>
</evidence>
<dbReference type="PROSITE" id="PS00211">
    <property type="entry name" value="ABC_TRANSPORTER_1"/>
    <property type="match status" value="1"/>
</dbReference>
<reference evidence="8 9" key="1">
    <citation type="journal article" date="2022" name="Int. J. Syst. Evol. Microbiol.">
        <title>Neobacillus kokaensis sp. nov., isolated from soil.</title>
        <authorList>
            <person name="Yuki K."/>
            <person name="Matsubara H."/>
            <person name="Yamaguchi S."/>
        </authorList>
    </citation>
    <scope>NUCLEOTIDE SEQUENCE [LARGE SCALE GENOMIC DNA]</scope>
    <source>
        <strain evidence="8 9">LOB 377</strain>
    </source>
</reference>
<dbReference type="PANTHER" id="PTHR43166">
    <property type="entry name" value="AMINO ACID IMPORT ATP-BINDING PROTEIN"/>
    <property type="match status" value="1"/>
</dbReference>
<evidence type="ECO:0000313" key="9">
    <source>
        <dbReference type="Proteomes" id="UP000637074"/>
    </source>
</evidence>
<dbReference type="PIRSF" id="PIRSF039085">
    <property type="entry name" value="ABC_ATPase_HisP"/>
    <property type="match status" value="1"/>
</dbReference>
<keyword evidence="5 8" id="KW-0067">ATP-binding</keyword>
<dbReference type="InterPro" id="IPR027417">
    <property type="entry name" value="P-loop_NTPase"/>
</dbReference>
<gene>
    <name evidence="8" type="ORF">AM1BK_11380</name>
</gene>
<organism evidence="8 9">
    <name type="scientific">Neobacillus kokaensis</name>
    <dbReference type="NCBI Taxonomy" id="2759023"/>
    <lineage>
        <taxon>Bacteria</taxon>
        <taxon>Bacillati</taxon>
        <taxon>Bacillota</taxon>
        <taxon>Bacilli</taxon>
        <taxon>Bacillales</taxon>
        <taxon>Bacillaceae</taxon>
        <taxon>Neobacillus</taxon>
    </lineage>
</organism>
<dbReference type="Gene3D" id="3.40.50.300">
    <property type="entry name" value="P-loop containing nucleotide triphosphate hydrolases"/>
    <property type="match status" value="1"/>
</dbReference>
<dbReference type="SUPFAM" id="SSF52540">
    <property type="entry name" value="P-loop containing nucleoside triphosphate hydrolases"/>
    <property type="match status" value="1"/>
</dbReference>
<dbReference type="SMART" id="SM00382">
    <property type="entry name" value="AAA"/>
    <property type="match status" value="1"/>
</dbReference>
<dbReference type="Proteomes" id="UP000637074">
    <property type="component" value="Unassembled WGS sequence"/>
</dbReference>
<dbReference type="InterPro" id="IPR003593">
    <property type="entry name" value="AAA+_ATPase"/>
</dbReference>
<evidence type="ECO:0000259" key="7">
    <source>
        <dbReference type="PROSITE" id="PS50893"/>
    </source>
</evidence>
<comment type="caution">
    <text evidence="8">The sequence shown here is derived from an EMBL/GenBank/DDBJ whole genome shotgun (WGS) entry which is preliminary data.</text>
</comment>
<proteinExistence type="predicted"/>
<dbReference type="CDD" id="cd03262">
    <property type="entry name" value="ABC_HisP_GlnQ"/>
    <property type="match status" value="1"/>
</dbReference>
<feature type="domain" description="ABC transporter" evidence="7">
    <location>
        <begin position="2"/>
        <end position="240"/>
    </location>
</feature>
<dbReference type="GO" id="GO:0005524">
    <property type="term" value="F:ATP binding"/>
    <property type="evidence" value="ECO:0007669"/>
    <property type="project" value="UniProtKB-KW"/>
</dbReference>
<dbReference type="PANTHER" id="PTHR43166:SF35">
    <property type="entry name" value="L-CYSTINE IMPORT ATP-BINDING PROTEIN TCYN"/>
    <property type="match status" value="1"/>
</dbReference>
<dbReference type="InterPro" id="IPR017871">
    <property type="entry name" value="ABC_transporter-like_CS"/>
</dbReference>
<evidence type="ECO:0000256" key="5">
    <source>
        <dbReference type="ARBA" id="ARBA00022840"/>
    </source>
</evidence>
<sequence>MISIKGLFKQFGQLEVLKGIDIKVEKGKVVVVIGPSGSGKTTMLRCLNVLETPSKGILSIGGQTLDFSQNVSKKNIAAFRRLTGMVFQNYNLFPHMTALENVMEGPVIVKGENKQKARQRAQGLLEKVGLGDKVNYYPSQLSGGQQQRVGIARALAMEPEVMLFDEPTSALDPELVGEVLKVMKDLAKEGMTMIVVTHEMRFAREAADEVIFMDGGVVVERNKPDEMFTTPKEERTKKFLNMIM</sequence>
<evidence type="ECO:0000313" key="8">
    <source>
        <dbReference type="EMBL" id="GHH97595.1"/>
    </source>
</evidence>
<comment type="subcellular location">
    <subcellularLocation>
        <location evidence="1">Cell membrane</location>
        <topology evidence="1">Peripheral membrane protein</topology>
    </subcellularLocation>
</comment>
<keyword evidence="3" id="KW-1003">Cell membrane</keyword>
<dbReference type="InterPro" id="IPR003439">
    <property type="entry name" value="ABC_transporter-like_ATP-bd"/>
</dbReference>
<keyword evidence="4" id="KW-0547">Nucleotide-binding</keyword>
<protein>
    <submittedName>
        <fullName evidence="8">Arginine ABC transporter ATP-binding protein</fullName>
    </submittedName>
</protein>
<dbReference type="InterPro" id="IPR030679">
    <property type="entry name" value="ABC_ATPase_HisP-typ"/>
</dbReference>
<evidence type="ECO:0000256" key="1">
    <source>
        <dbReference type="ARBA" id="ARBA00004202"/>
    </source>
</evidence>
<dbReference type="PROSITE" id="PS50893">
    <property type="entry name" value="ABC_TRANSPORTER_2"/>
    <property type="match status" value="1"/>
</dbReference>
<name>A0ABQ3MY57_9BACI</name>
<accession>A0ABQ3MY57</accession>
<evidence type="ECO:0000256" key="2">
    <source>
        <dbReference type="ARBA" id="ARBA00022448"/>
    </source>
</evidence>
<evidence type="ECO:0000256" key="6">
    <source>
        <dbReference type="ARBA" id="ARBA00023136"/>
    </source>
</evidence>
<dbReference type="EMBL" id="BNDS01000003">
    <property type="protein sequence ID" value="GHH97595.1"/>
    <property type="molecule type" value="Genomic_DNA"/>
</dbReference>
<keyword evidence="9" id="KW-1185">Reference proteome</keyword>
<dbReference type="InterPro" id="IPR050086">
    <property type="entry name" value="MetN_ABC_transporter-like"/>
</dbReference>
<dbReference type="Pfam" id="PF00005">
    <property type="entry name" value="ABC_tran"/>
    <property type="match status" value="1"/>
</dbReference>